<evidence type="ECO:0000313" key="2">
    <source>
        <dbReference type="Proteomes" id="UP000195305"/>
    </source>
</evidence>
<sequence>MHIAQFIKLEIIILHLLKQQDLSSDQIYDILKKHFTVIEGELLTSLYFLSQTQMISIHSYHQQLIYHIEEAGCSRYTTLKREYQHIHQEMEVLFQNEKTEI</sequence>
<organism evidence="1 2">
    <name type="scientific">Massilimicrobiota timonensis</name>
    <dbReference type="NCBI Taxonomy" id="1776392"/>
    <lineage>
        <taxon>Bacteria</taxon>
        <taxon>Bacillati</taxon>
        <taxon>Bacillota</taxon>
        <taxon>Erysipelotrichia</taxon>
        <taxon>Erysipelotrichales</taxon>
        <taxon>Erysipelotrichaceae</taxon>
        <taxon>Massilimicrobiota</taxon>
    </lineage>
</organism>
<dbReference type="OrthoDB" id="9945539at2"/>
<dbReference type="EMBL" id="NFLJ01000023">
    <property type="protein sequence ID" value="OUQ33863.1"/>
    <property type="molecule type" value="Genomic_DNA"/>
</dbReference>
<comment type="caution">
    <text evidence="1">The sequence shown here is derived from an EMBL/GenBank/DDBJ whole genome shotgun (WGS) entry which is preliminary data.</text>
</comment>
<dbReference type="RefSeq" id="WP_087358390.1">
    <property type="nucleotide sequence ID" value="NZ_AP031415.1"/>
</dbReference>
<protein>
    <submittedName>
        <fullName evidence="1">Uncharacterized protein</fullName>
    </submittedName>
</protein>
<reference evidence="1 2" key="1">
    <citation type="journal article" date="2018" name="BMC Genomics">
        <title>Whole genome sequencing and function prediction of 133 gut anaerobes isolated from chicken caecum in pure cultures.</title>
        <authorList>
            <person name="Medvecky M."/>
            <person name="Cejkova D."/>
            <person name="Polansky O."/>
            <person name="Karasova D."/>
            <person name="Kubasova T."/>
            <person name="Cizek A."/>
            <person name="Rychlik I."/>
        </authorList>
    </citation>
    <scope>NUCLEOTIDE SEQUENCE [LARGE SCALE GENOMIC DNA]</scope>
    <source>
        <strain evidence="1 2">An13</strain>
    </source>
</reference>
<dbReference type="AlphaFoldDB" id="A0A1Y4SYM1"/>
<evidence type="ECO:0000313" key="1">
    <source>
        <dbReference type="EMBL" id="OUQ33863.1"/>
    </source>
</evidence>
<name>A0A1Y4SYM1_9FIRM</name>
<dbReference type="Proteomes" id="UP000195305">
    <property type="component" value="Unassembled WGS sequence"/>
</dbReference>
<accession>A0A1Y4SYM1</accession>
<dbReference type="Gene3D" id="1.10.10.10">
    <property type="entry name" value="Winged helix-like DNA-binding domain superfamily/Winged helix DNA-binding domain"/>
    <property type="match status" value="1"/>
</dbReference>
<keyword evidence="2" id="KW-1185">Reference proteome</keyword>
<proteinExistence type="predicted"/>
<dbReference type="InterPro" id="IPR036388">
    <property type="entry name" value="WH-like_DNA-bd_sf"/>
</dbReference>
<gene>
    <name evidence="1" type="ORF">B5E75_08570</name>
</gene>